<dbReference type="Gene3D" id="1.25.40.20">
    <property type="entry name" value="Ankyrin repeat-containing domain"/>
    <property type="match status" value="1"/>
</dbReference>
<keyword evidence="1" id="KW-0040">ANK repeat</keyword>
<dbReference type="SUPFAM" id="SSF48403">
    <property type="entry name" value="Ankyrin repeat"/>
    <property type="match status" value="1"/>
</dbReference>
<dbReference type="InterPro" id="IPR031926">
    <property type="entry name" value="TMEM135_N"/>
</dbReference>
<feature type="region of interest" description="Disordered" evidence="2">
    <location>
        <begin position="319"/>
        <end position="339"/>
    </location>
</feature>
<dbReference type="Pfam" id="PF13962">
    <property type="entry name" value="PGG"/>
    <property type="match status" value="1"/>
</dbReference>
<dbReference type="PANTHER" id="PTHR12459">
    <property type="entry name" value="TRANSMEMBRANE PROTEIN 135-RELATED"/>
    <property type="match status" value="1"/>
</dbReference>
<feature type="domain" description="PGG" evidence="4">
    <location>
        <begin position="565"/>
        <end position="672"/>
    </location>
</feature>
<name>A0ABQ7CG70_BRACR</name>
<reference evidence="6 7" key="1">
    <citation type="journal article" date="2020" name="BMC Genomics">
        <title>Intraspecific diversification of the crop wild relative Brassica cretica Lam. using demographic model selection.</title>
        <authorList>
            <person name="Kioukis A."/>
            <person name="Michalopoulou V.A."/>
            <person name="Briers L."/>
            <person name="Pirintsos S."/>
            <person name="Studholme D.J."/>
            <person name="Pavlidis P."/>
            <person name="Sarris P.F."/>
        </authorList>
    </citation>
    <scope>NUCLEOTIDE SEQUENCE [LARGE SCALE GENOMIC DNA]</scope>
    <source>
        <strain evidence="7">cv. PFS-1207/04</strain>
    </source>
</reference>
<dbReference type="EMBL" id="QGKV02000832">
    <property type="protein sequence ID" value="KAF3550695.1"/>
    <property type="molecule type" value="Genomic_DNA"/>
</dbReference>
<dbReference type="PROSITE" id="PS50088">
    <property type="entry name" value="ANK_REPEAT"/>
    <property type="match status" value="2"/>
</dbReference>
<dbReference type="InterPro" id="IPR036770">
    <property type="entry name" value="Ankyrin_rpt-contain_sf"/>
</dbReference>
<evidence type="ECO:0000313" key="6">
    <source>
        <dbReference type="EMBL" id="KAF3550695.1"/>
    </source>
</evidence>
<sequence>MYLWEFDHSSCEQAAYNSAKSKNKFHLWGSHWKHGDSLLFSLACAQVMYAFVMRPETLPKSYREFIQKTGPVARPVYQAVRECCRGGPIDVASLSAYISSKNEASDVEVEEFTSIIPCSAIHPNTNSCLAQNANAMSATFKKTFPLYFSLTFVPYVVLNLQRFMASPYRTSWHSIRDSVRSTSFLSAFVGIFQAFICAHRKVASKDHKIVYWFAGGVAALSVMLEKKPRRSELALYVLPRAGDSLWEILVNRHVLPDIKNAEVAMFCACMGGIMYYLEHEPDTLAPFLRGLIRRFLASQISNSSSKNRQSSSYVYRQSLDALEKPKPPPESGEGEAQKAEEKYNLEAIPGTGQVETVRAILGIDKKLCRLKGRDGKTPLHVAAMRGKTDVIREIVSSCVDCVEDETVQGQTALHIAVMHQEIGAVVAIVELITVMNRIEVLYKKDEQGNTPLHLATWRKNRQMIEVLVEAIPEESKTFEVNAMNKMGLSALDLLVMFPSEAGDREIYEKLIRAGAQRGSDIGTTTNIQRTTSSTSACQERAMESQSHKDLVKYFTFKKHRDSPSEARSALLVVASLVATATFQASLTPPGGTWQDSYTPASSQNTTSVNTPSQQPYIAGQSIMGTFNGIAFTLFVFFNTIGFSVSLSMLNILTLGFPLRFQLQICMMAMYFSHNTAMTSVAPDHVKLYCILITSILAAATPALMRLLEKPIAMLCQLWDSLLQKICCQWRIFHVEVV</sequence>
<dbReference type="InterPro" id="IPR026749">
    <property type="entry name" value="Tmem135"/>
</dbReference>
<keyword evidence="3" id="KW-0472">Membrane</keyword>
<gene>
    <name evidence="6" type="ORF">DY000_02001533</name>
</gene>
<keyword evidence="3" id="KW-1133">Transmembrane helix</keyword>
<dbReference type="SMART" id="SM00248">
    <property type="entry name" value="ANK"/>
    <property type="match status" value="4"/>
</dbReference>
<evidence type="ECO:0000256" key="3">
    <source>
        <dbReference type="SAM" id="Phobius"/>
    </source>
</evidence>
<keyword evidence="3" id="KW-0812">Transmembrane</keyword>
<dbReference type="PROSITE" id="PS50297">
    <property type="entry name" value="ANK_REP_REGION"/>
    <property type="match status" value="2"/>
</dbReference>
<protein>
    <recommendedName>
        <fullName evidence="8">PGG domain-containing protein</fullName>
    </recommendedName>
</protein>
<evidence type="ECO:0000259" key="5">
    <source>
        <dbReference type="Pfam" id="PF15982"/>
    </source>
</evidence>
<comment type="caution">
    <text evidence="6">The sequence shown here is derived from an EMBL/GenBank/DDBJ whole genome shotgun (WGS) entry which is preliminary data.</text>
</comment>
<dbReference type="Pfam" id="PF12796">
    <property type="entry name" value="Ank_2"/>
    <property type="match status" value="1"/>
</dbReference>
<proteinExistence type="predicted"/>
<evidence type="ECO:0000256" key="1">
    <source>
        <dbReference type="PROSITE-ProRule" id="PRU00023"/>
    </source>
</evidence>
<dbReference type="InterPro" id="IPR026961">
    <property type="entry name" value="PGG_dom"/>
</dbReference>
<evidence type="ECO:0000256" key="2">
    <source>
        <dbReference type="SAM" id="MobiDB-lite"/>
    </source>
</evidence>
<evidence type="ECO:0000259" key="4">
    <source>
        <dbReference type="Pfam" id="PF13962"/>
    </source>
</evidence>
<evidence type="ECO:0000313" key="7">
    <source>
        <dbReference type="Proteomes" id="UP000266723"/>
    </source>
</evidence>
<dbReference type="PANTHER" id="PTHR12459:SF6">
    <property type="entry name" value="GB|AAD46013.1"/>
    <property type="match status" value="1"/>
</dbReference>
<feature type="repeat" description="ANK" evidence="1">
    <location>
        <begin position="447"/>
        <end position="469"/>
    </location>
</feature>
<keyword evidence="7" id="KW-1185">Reference proteome</keyword>
<feature type="transmembrane region" description="Helical" evidence="3">
    <location>
        <begin position="685"/>
        <end position="704"/>
    </location>
</feature>
<dbReference type="InterPro" id="IPR002110">
    <property type="entry name" value="Ankyrin_rpt"/>
</dbReference>
<dbReference type="Pfam" id="PF00023">
    <property type="entry name" value="Ank"/>
    <property type="match status" value="1"/>
</dbReference>
<dbReference type="Pfam" id="PF15982">
    <property type="entry name" value="TMEM135_C_rich"/>
    <property type="match status" value="1"/>
</dbReference>
<organism evidence="6 7">
    <name type="scientific">Brassica cretica</name>
    <name type="common">Mustard</name>
    <dbReference type="NCBI Taxonomy" id="69181"/>
    <lineage>
        <taxon>Eukaryota</taxon>
        <taxon>Viridiplantae</taxon>
        <taxon>Streptophyta</taxon>
        <taxon>Embryophyta</taxon>
        <taxon>Tracheophyta</taxon>
        <taxon>Spermatophyta</taxon>
        <taxon>Magnoliopsida</taxon>
        <taxon>eudicotyledons</taxon>
        <taxon>Gunneridae</taxon>
        <taxon>Pentapetalae</taxon>
        <taxon>rosids</taxon>
        <taxon>malvids</taxon>
        <taxon>Brassicales</taxon>
        <taxon>Brassicaceae</taxon>
        <taxon>Brassiceae</taxon>
        <taxon>Brassica</taxon>
    </lineage>
</organism>
<dbReference type="Proteomes" id="UP000266723">
    <property type="component" value="Unassembled WGS sequence"/>
</dbReference>
<feature type="domain" description="Transmembrane protein 135 N-terminal" evidence="5">
    <location>
        <begin position="122"/>
        <end position="248"/>
    </location>
</feature>
<feature type="repeat" description="ANK" evidence="1">
    <location>
        <begin position="374"/>
        <end position="400"/>
    </location>
</feature>
<accession>A0ABQ7CG70</accession>
<evidence type="ECO:0008006" key="8">
    <source>
        <dbReference type="Google" id="ProtNLM"/>
    </source>
</evidence>